<protein>
    <submittedName>
        <fullName evidence="1">Uncharacterized protein</fullName>
    </submittedName>
</protein>
<dbReference type="KEGG" id="nin:NADRNF5_1484"/>
<dbReference type="RefSeq" id="WP_048116578.1">
    <property type="nucleotide sequence ID" value="NZ_CP011070.1"/>
</dbReference>
<dbReference type="Proteomes" id="UP000032408">
    <property type="component" value="Chromosome"/>
</dbReference>
<proteinExistence type="predicted"/>
<dbReference type="EMBL" id="CP011070">
    <property type="protein sequence ID" value="AJW71167.1"/>
    <property type="molecule type" value="Genomic_DNA"/>
</dbReference>
<name>A0A0D5C436_9ARCH</name>
<accession>A0A0D5C436</accession>
<dbReference type="STRING" id="1580092.NADRNF5_1484"/>
<organism evidence="1 2">
    <name type="scientific">Nitrosopumilus adriaticus</name>
    <dbReference type="NCBI Taxonomy" id="1580092"/>
    <lineage>
        <taxon>Archaea</taxon>
        <taxon>Nitrososphaerota</taxon>
        <taxon>Nitrososphaeria</taxon>
        <taxon>Nitrosopumilales</taxon>
        <taxon>Nitrosopumilaceae</taxon>
        <taxon>Nitrosopumilus</taxon>
    </lineage>
</organism>
<evidence type="ECO:0000313" key="1">
    <source>
        <dbReference type="EMBL" id="AJW71167.1"/>
    </source>
</evidence>
<sequence>MDNTDNLKNSINDASGKLAKVGTELAKIKFSYKVEEKASKDYWMKRMNEFKNHNDKSLEYYNQVHAMMNLVNKEESQMFLLRISKFRQLGLELLEIMQKIKDNPSITDPKDKQQSQWSKEIKNNLNEQSGKCLNHERDMNQTFRDFYQNQLKQILDS</sequence>
<gene>
    <name evidence="1" type="ORF">NADRNF5_1484</name>
</gene>
<dbReference type="HOGENOM" id="CLU_1673908_0_0_2"/>
<evidence type="ECO:0000313" key="2">
    <source>
        <dbReference type="Proteomes" id="UP000032408"/>
    </source>
</evidence>
<dbReference type="OrthoDB" id="2255at2157"/>
<reference evidence="1 2" key="2">
    <citation type="journal article" date="2016" name="ISME J.">
        <title>Physiological and genomic characterization of two novel marine thaumarchaeal strains indicates niche differentiation.</title>
        <authorList>
            <person name="Bayer B."/>
            <person name="Vojvoda J."/>
            <person name="Offre P."/>
            <person name="Alves R.J."/>
            <person name="Elisabeth N.H."/>
            <person name="Garcia J.A."/>
            <person name="Volland J.M."/>
            <person name="Srivastava A."/>
            <person name="Schleper C."/>
            <person name="Herndl G.J."/>
        </authorList>
    </citation>
    <scope>NUCLEOTIDE SEQUENCE [LARGE SCALE GENOMIC DNA]</scope>
    <source>
        <strain evidence="1 2">NF5</strain>
    </source>
</reference>
<dbReference type="GeneID" id="24820668"/>
<reference evidence="2" key="1">
    <citation type="submission" date="2015-03" db="EMBL/GenBank/DDBJ databases">
        <title>Characterization of two novel Thaumarchaeota isolated from the Northern Adriatic Sea.</title>
        <authorList>
            <person name="Bayer B."/>
            <person name="Vojvoda J."/>
            <person name="Offre P."/>
            <person name="Srivastava A."/>
            <person name="Elisabeth N."/>
            <person name="Garcia J.A.L."/>
            <person name="Schleper C."/>
            <person name="Herndl G.J."/>
        </authorList>
    </citation>
    <scope>NUCLEOTIDE SEQUENCE [LARGE SCALE GENOMIC DNA]</scope>
    <source>
        <strain evidence="2">NF5</strain>
    </source>
</reference>
<dbReference type="AlphaFoldDB" id="A0A0D5C436"/>
<keyword evidence="2" id="KW-1185">Reference proteome</keyword>